<evidence type="ECO:0000313" key="8">
    <source>
        <dbReference type="EMBL" id="SDN96562.1"/>
    </source>
</evidence>
<evidence type="ECO:0000256" key="4">
    <source>
        <dbReference type="ARBA" id="ARBA00023136"/>
    </source>
</evidence>
<reference evidence="9" key="1">
    <citation type="submission" date="2016-10" db="EMBL/GenBank/DDBJ databases">
        <authorList>
            <person name="Varghese N."/>
            <person name="Submissions S."/>
        </authorList>
    </citation>
    <scope>NUCLEOTIDE SEQUENCE [LARGE SCALE GENOMIC DNA]</scope>
    <source>
        <strain evidence="9">DSM 19110</strain>
    </source>
</reference>
<organism evidence="8 9">
    <name type="scientific">Pedobacter steynii</name>
    <dbReference type="NCBI Taxonomy" id="430522"/>
    <lineage>
        <taxon>Bacteria</taxon>
        <taxon>Pseudomonadati</taxon>
        <taxon>Bacteroidota</taxon>
        <taxon>Sphingobacteriia</taxon>
        <taxon>Sphingobacteriales</taxon>
        <taxon>Sphingobacteriaceae</taxon>
        <taxon>Pedobacter</taxon>
    </lineage>
</organism>
<dbReference type="EMBL" id="FNGY01000010">
    <property type="protein sequence ID" value="SDN96562.1"/>
    <property type="molecule type" value="Genomic_DNA"/>
</dbReference>
<evidence type="ECO:0000256" key="2">
    <source>
        <dbReference type="ARBA" id="ARBA00006275"/>
    </source>
</evidence>
<dbReference type="Gene3D" id="1.25.40.390">
    <property type="match status" value="1"/>
</dbReference>
<evidence type="ECO:0000256" key="3">
    <source>
        <dbReference type="ARBA" id="ARBA00022729"/>
    </source>
</evidence>
<dbReference type="Pfam" id="PF14322">
    <property type="entry name" value="SusD-like_3"/>
    <property type="match status" value="1"/>
</dbReference>
<dbReference type="AlphaFoldDB" id="A0A1H0FPV0"/>
<dbReference type="InterPro" id="IPR012944">
    <property type="entry name" value="SusD_RagB_dom"/>
</dbReference>
<dbReference type="InterPro" id="IPR011990">
    <property type="entry name" value="TPR-like_helical_dom_sf"/>
</dbReference>
<accession>A0A1H0FPV0</accession>
<feature type="domain" description="RagB/SusD" evidence="6">
    <location>
        <begin position="356"/>
        <end position="440"/>
    </location>
</feature>
<dbReference type="Proteomes" id="UP000183200">
    <property type="component" value="Unassembled WGS sequence"/>
</dbReference>
<evidence type="ECO:0000259" key="6">
    <source>
        <dbReference type="Pfam" id="PF07980"/>
    </source>
</evidence>
<evidence type="ECO:0000256" key="5">
    <source>
        <dbReference type="ARBA" id="ARBA00023237"/>
    </source>
</evidence>
<keyword evidence="5" id="KW-0998">Cell outer membrane</keyword>
<evidence type="ECO:0000256" key="1">
    <source>
        <dbReference type="ARBA" id="ARBA00004442"/>
    </source>
</evidence>
<protein>
    <submittedName>
        <fullName evidence="8">SusD family protein</fullName>
    </submittedName>
</protein>
<evidence type="ECO:0000259" key="7">
    <source>
        <dbReference type="Pfam" id="PF14322"/>
    </source>
</evidence>
<dbReference type="Pfam" id="PF07980">
    <property type="entry name" value="SusD_RagB"/>
    <property type="match status" value="1"/>
</dbReference>
<gene>
    <name evidence="8" type="ORF">SAMN05421820_110243</name>
</gene>
<keyword evidence="3" id="KW-0732">Signal</keyword>
<sequence>MIMKRLAKNICIVIGLSSLMLLGSCKKWLDVQPEDKFTEKQIFATPQGISDALNGIYLDMGKTKLYGATLTSTILDIFAQRYNVSTLHNLTKYQSYTYDDKDVKARLDNIWTNAYINVVNANKFIKNLDVYPGVLDPQTDSLFRGEAYALRAFLQFDLLRMYGPVYSTADSLKTAIPYYTEAGTEVNPILPANEVMQKVVTDLKKAESLLLSDPIRTKGVVRSSDKDYLTYRNYRINYFAVKGLQARVYLYRGDKISAAAAAKEVISNTTKFPWITSGNILSDKSNPDRVFSTEILFGLQSLDLYDNYRAYFAPDLQDKEVLAPLDSRLKSTFESNENDYRYNPNWILTGIGGKGYKTFFKYADINDKKLIYRLTVPLIRISEVYYIAAESEQNVAYLNTVRNNRGLLNLPGTATLTTELQKEYQKEFFGEGQLWYYYKRRNLSPIPNPLVASGNITMNATKYVFPLPLSELTPR</sequence>
<comment type="subcellular location">
    <subcellularLocation>
        <location evidence="1">Cell outer membrane</location>
    </subcellularLocation>
</comment>
<dbReference type="OrthoDB" id="1097962at2"/>
<comment type="similarity">
    <text evidence="2">Belongs to the SusD family.</text>
</comment>
<keyword evidence="9" id="KW-1185">Reference proteome</keyword>
<feature type="domain" description="SusD-like N-terminal" evidence="7">
    <location>
        <begin position="27"/>
        <end position="212"/>
    </location>
</feature>
<proteinExistence type="inferred from homology"/>
<dbReference type="InterPro" id="IPR033985">
    <property type="entry name" value="SusD-like_N"/>
</dbReference>
<dbReference type="PROSITE" id="PS51257">
    <property type="entry name" value="PROKAR_LIPOPROTEIN"/>
    <property type="match status" value="1"/>
</dbReference>
<name>A0A1H0FPV0_9SPHI</name>
<dbReference type="SUPFAM" id="SSF48452">
    <property type="entry name" value="TPR-like"/>
    <property type="match status" value="1"/>
</dbReference>
<keyword evidence="4" id="KW-0472">Membrane</keyword>
<evidence type="ECO:0000313" key="9">
    <source>
        <dbReference type="Proteomes" id="UP000183200"/>
    </source>
</evidence>